<organism evidence="3 4">
    <name type="scientific">Nocardiopsis mangrovi</name>
    <dbReference type="NCBI Taxonomy" id="1179818"/>
    <lineage>
        <taxon>Bacteria</taxon>
        <taxon>Bacillati</taxon>
        <taxon>Actinomycetota</taxon>
        <taxon>Actinomycetes</taxon>
        <taxon>Streptosporangiales</taxon>
        <taxon>Nocardiopsidaceae</taxon>
        <taxon>Nocardiopsis</taxon>
    </lineage>
</organism>
<keyword evidence="2" id="KW-1133">Transmembrane helix</keyword>
<feature type="compositionally biased region" description="Low complexity" evidence="1">
    <location>
        <begin position="47"/>
        <end position="64"/>
    </location>
</feature>
<keyword evidence="2" id="KW-0812">Transmembrane</keyword>
<protein>
    <submittedName>
        <fullName evidence="3">Uncharacterized protein</fullName>
    </submittedName>
</protein>
<comment type="caution">
    <text evidence="3">The sequence shown here is derived from an EMBL/GenBank/DDBJ whole genome shotgun (WGS) entry which is preliminary data.</text>
</comment>
<feature type="transmembrane region" description="Helical" evidence="2">
    <location>
        <begin position="94"/>
        <end position="115"/>
    </location>
</feature>
<feature type="region of interest" description="Disordered" evidence="1">
    <location>
        <begin position="1"/>
        <end position="77"/>
    </location>
</feature>
<evidence type="ECO:0000313" key="4">
    <source>
        <dbReference type="Proteomes" id="UP001595923"/>
    </source>
</evidence>
<dbReference type="Proteomes" id="UP001595923">
    <property type="component" value="Unassembled WGS sequence"/>
</dbReference>
<evidence type="ECO:0000256" key="2">
    <source>
        <dbReference type="SAM" id="Phobius"/>
    </source>
</evidence>
<proteinExistence type="predicted"/>
<reference evidence="4" key="1">
    <citation type="journal article" date="2019" name="Int. J. Syst. Evol. Microbiol.">
        <title>The Global Catalogue of Microorganisms (GCM) 10K type strain sequencing project: providing services to taxonomists for standard genome sequencing and annotation.</title>
        <authorList>
            <consortium name="The Broad Institute Genomics Platform"/>
            <consortium name="The Broad Institute Genome Sequencing Center for Infectious Disease"/>
            <person name="Wu L."/>
            <person name="Ma J."/>
        </authorList>
    </citation>
    <scope>NUCLEOTIDE SEQUENCE [LARGE SCALE GENOMIC DNA]</scope>
    <source>
        <strain evidence="4">XZYJ18</strain>
    </source>
</reference>
<evidence type="ECO:0000313" key="3">
    <source>
        <dbReference type="EMBL" id="MFC4565816.1"/>
    </source>
</evidence>
<dbReference type="EMBL" id="JBHSFQ010000048">
    <property type="protein sequence ID" value="MFC4565816.1"/>
    <property type="molecule type" value="Genomic_DNA"/>
</dbReference>
<gene>
    <name evidence="3" type="ORF">ACFO4E_28490</name>
</gene>
<sequence length="162" mass="16205">GHIDVQYHITKWGDGNGTEGAPQPMGTDTKCTDAVSGQGTSGSGGNAQADQQKPADAQTAPASQGDGGSGAGTGVQASTAADDLSGLQLAGADMPMAAGAVTAAVLPALAVAVLLTKFRPALAKGLNDAGDRVPSLFTADGRKRLTDGARERLARVRDAYMR</sequence>
<evidence type="ECO:0000256" key="1">
    <source>
        <dbReference type="SAM" id="MobiDB-lite"/>
    </source>
</evidence>
<keyword evidence="4" id="KW-1185">Reference proteome</keyword>
<accession>A0ABV9E3R4</accession>
<keyword evidence="2" id="KW-0472">Membrane</keyword>
<name>A0ABV9E3R4_9ACTN</name>
<feature type="non-terminal residue" evidence="3">
    <location>
        <position position="1"/>
    </location>
</feature>